<dbReference type="EMBL" id="CP110226">
    <property type="protein sequence ID" value="UZD23563.1"/>
    <property type="molecule type" value="Genomic_DNA"/>
</dbReference>
<dbReference type="RefSeq" id="WP_264810106.1">
    <property type="nucleotide sequence ID" value="NZ_CP110226.1"/>
</dbReference>
<proteinExistence type="predicted"/>
<name>A0ABY6MK61_9BACT</name>
<feature type="signal peptide" evidence="1">
    <location>
        <begin position="1"/>
        <end position="21"/>
    </location>
</feature>
<keyword evidence="3" id="KW-1185">Reference proteome</keyword>
<reference evidence="2" key="1">
    <citation type="submission" date="2022-10" db="EMBL/GenBank/DDBJ databases">
        <title>Algoriphagus sp. a novel bacteria isolate from halophytes salicornia europaea.</title>
        <authorList>
            <person name="Peng Y."/>
            <person name="Jiang L."/>
            <person name="Lee J."/>
        </authorList>
    </citation>
    <scope>NUCLEOTIDE SEQUENCE</scope>
    <source>
        <strain evidence="2">TR-M5</strain>
    </source>
</reference>
<evidence type="ECO:0000256" key="1">
    <source>
        <dbReference type="SAM" id="SignalP"/>
    </source>
</evidence>
<sequence>MNKTFLILLLSIFTYSASAQTAIDEDQLGAWYMYFYSMKFKESQFGMQGDFQYRAWNMASDKEQLLLRSGFTYSPREANITFTLGYAYISTGAFGESSANVLENRIYQEALLPQKVGGRFYLTHRFRFEQRWVEGQDFRTRFRYNIFMNIPLNKPSLQKDAVYLALYNEIFINGQKNVNAGSSVELFDRNRTYLGLGYGLRDNLRVQAGWMKQTTNSWAKGQLQFSLHHSF</sequence>
<protein>
    <submittedName>
        <fullName evidence="2">DUF2490 domain-containing protein</fullName>
    </submittedName>
</protein>
<dbReference type="Pfam" id="PF10677">
    <property type="entry name" value="DUF2490"/>
    <property type="match status" value="1"/>
</dbReference>
<accession>A0ABY6MK61</accession>
<evidence type="ECO:0000313" key="2">
    <source>
        <dbReference type="EMBL" id="UZD23563.1"/>
    </source>
</evidence>
<dbReference type="InterPro" id="IPR019619">
    <property type="entry name" value="DUF2490"/>
</dbReference>
<gene>
    <name evidence="2" type="ORF">OM944_03525</name>
</gene>
<keyword evidence="1" id="KW-0732">Signal</keyword>
<evidence type="ECO:0000313" key="3">
    <source>
        <dbReference type="Proteomes" id="UP001163156"/>
    </source>
</evidence>
<organism evidence="2 3">
    <name type="scientific">Algoriphagus halophytocola</name>
    <dbReference type="NCBI Taxonomy" id="2991499"/>
    <lineage>
        <taxon>Bacteria</taxon>
        <taxon>Pseudomonadati</taxon>
        <taxon>Bacteroidota</taxon>
        <taxon>Cytophagia</taxon>
        <taxon>Cytophagales</taxon>
        <taxon>Cyclobacteriaceae</taxon>
        <taxon>Algoriphagus</taxon>
    </lineage>
</organism>
<feature type="chain" id="PRO_5047351526" evidence="1">
    <location>
        <begin position="22"/>
        <end position="231"/>
    </location>
</feature>
<dbReference type="Proteomes" id="UP001163156">
    <property type="component" value="Chromosome"/>
</dbReference>